<dbReference type="GO" id="GO:0008714">
    <property type="term" value="F:AMP nucleosidase activity"/>
    <property type="evidence" value="ECO:0007669"/>
    <property type="project" value="UniProtKB-EC"/>
</dbReference>
<evidence type="ECO:0000256" key="2">
    <source>
        <dbReference type="ARBA" id="ARBA00006763"/>
    </source>
</evidence>
<dbReference type="InterPro" id="IPR005269">
    <property type="entry name" value="LOG"/>
</dbReference>
<reference evidence="4 5" key="1">
    <citation type="submission" date="2019-02" db="EMBL/GenBank/DDBJ databases">
        <title>Deep-cultivation of Planctomycetes and their phenomic and genomic characterization uncovers novel biology.</title>
        <authorList>
            <person name="Wiegand S."/>
            <person name="Jogler M."/>
            <person name="Boedeker C."/>
            <person name="Pinto D."/>
            <person name="Vollmers J."/>
            <person name="Rivas-Marin E."/>
            <person name="Kohn T."/>
            <person name="Peeters S.H."/>
            <person name="Heuer A."/>
            <person name="Rast P."/>
            <person name="Oberbeckmann S."/>
            <person name="Bunk B."/>
            <person name="Jeske O."/>
            <person name="Meyerdierks A."/>
            <person name="Storesund J.E."/>
            <person name="Kallscheuer N."/>
            <person name="Luecker S."/>
            <person name="Lage O.M."/>
            <person name="Pohl T."/>
            <person name="Merkel B.J."/>
            <person name="Hornburger P."/>
            <person name="Mueller R.-W."/>
            <person name="Bruemmer F."/>
            <person name="Labrenz M."/>
            <person name="Spormann A.M."/>
            <person name="Op den Camp H."/>
            <person name="Overmann J."/>
            <person name="Amann R."/>
            <person name="Jetten M.S.M."/>
            <person name="Mascher T."/>
            <person name="Medema M.H."/>
            <person name="Devos D.P."/>
            <person name="Kaster A.-K."/>
            <person name="Ovreas L."/>
            <person name="Rohde M."/>
            <person name="Galperin M.Y."/>
            <person name="Jogler C."/>
        </authorList>
    </citation>
    <scope>NUCLEOTIDE SEQUENCE [LARGE SCALE GENOMIC DNA]</scope>
    <source>
        <strain evidence="4 5">Pan44</strain>
    </source>
</reference>
<dbReference type="Proteomes" id="UP000315700">
    <property type="component" value="Chromosome"/>
</dbReference>
<dbReference type="Pfam" id="PF03641">
    <property type="entry name" value="Lysine_decarbox"/>
    <property type="match status" value="1"/>
</dbReference>
<dbReference type="NCBIfam" id="TIGR00730">
    <property type="entry name" value="Rossman fold protein, TIGR00730 family"/>
    <property type="match status" value="1"/>
</dbReference>
<dbReference type="RefSeq" id="WP_145030799.1">
    <property type="nucleotide sequence ID" value="NZ_CP036271.1"/>
</dbReference>
<proteinExistence type="inferred from homology"/>
<sequence>MTSLCVFCGSRHGKNPAFTAAANALGQEITRRNWRLVYGGGNVGLMGVVADAVLEAGGQVIGVIPDHLMAKELGHGGCTELRVVQSMHERKALMAAESSMFLAIPGGLGTLEELAEIWTWQQLALHNKPIGLLNSENFYDPLLEFLDNAVTEEFIRPVHRRKLIVGESIPELLDRLAGECVVDQPIPLEKT</sequence>
<evidence type="ECO:0000313" key="5">
    <source>
        <dbReference type="Proteomes" id="UP000315700"/>
    </source>
</evidence>
<dbReference type="SUPFAM" id="SSF102405">
    <property type="entry name" value="MCP/YpsA-like"/>
    <property type="match status" value="1"/>
</dbReference>
<dbReference type="EMBL" id="CP036271">
    <property type="protein sequence ID" value="QDT54996.1"/>
    <property type="molecule type" value="Genomic_DNA"/>
</dbReference>
<gene>
    <name evidence="4" type="primary">fas6</name>
    <name evidence="4" type="ORF">Pan44_30370</name>
</gene>
<dbReference type="PANTHER" id="PTHR31223:SF70">
    <property type="entry name" value="LOG FAMILY PROTEIN YJL055W"/>
    <property type="match status" value="1"/>
</dbReference>
<dbReference type="AlphaFoldDB" id="A0A517SFU0"/>
<keyword evidence="5" id="KW-1185">Reference proteome</keyword>
<dbReference type="PANTHER" id="PTHR31223">
    <property type="entry name" value="LOG FAMILY PROTEIN YJL055W"/>
    <property type="match status" value="1"/>
</dbReference>
<keyword evidence="3" id="KW-0378">Hydrolase</keyword>
<organism evidence="4 5">
    <name type="scientific">Caulifigura coniformis</name>
    <dbReference type="NCBI Taxonomy" id="2527983"/>
    <lineage>
        <taxon>Bacteria</taxon>
        <taxon>Pseudomonadati</taxon>
        <taxon>Planctomycetota</taxon>
        <taxon>Planctomycetia</taxon>
        <taxon>Planctomycetales</taxon>
        <taxon>Planctomycetaceae</taxon>
        <taxon>Caulifigura</taxon>
    </lineage>
</organism>
<comment type="similarity">
    <text evidence="2 3">Belongs to the LOG family.</text>
</comment>
<protein>
    <recommendedName>
        <fullName evidence="3">Cytokinin riboside 5'-monophosphate phosphoribohydrolase</fullName>
        <ecNumber evidence="3">3.2.2.n1</ecNumber>
    </recommendedName>
</protein>
<dbReference type="OrthoDB" id="9801098at2"/>
<evidence type="ECO:0000313" key="4">
    <source>
        <dbReference type="EMBL" id="QDT54996.1"/>
    </source>
</evidence>
<dbReference type="KEGG" id="ccos:Pan44_30370"/>
<comment type="catalytic activity">
    <reaction evidence="1">
        <text>AMP + H2O = D-ribose 5-phosphate + adenine</text>
        <dbReference type="Rhea" id="RHEA:20129"/>
        <dbReference type="ChEBI" id="CHEBI:15377"/>
        <dbReference type="ChEBI" id="CHEBI:16708"/>
        <dbReference type="ChEBI" id="CHEBI:78346"/>
        <dbReference type="ChEBI" id="CHEBI:456215"/>
        <dbReference type="EC" id="3.2.2.4"/>
    </reaction>
</comment>
<name>A0A517SFU0_9PLAN</name>
<accession>A0A517SFU0</accession>
<dbReference type="InterPro" id="IPR031100">
    <property type="entry name" value="LOG_fam"/>
</dbReference>
<evidence type="ECO:0000256" key="1">
    <source>
        <dbReference type="ARBA" id="ARBA00000274"/>
    </source>
</evidence>
<keyword evidence="3" id="KW-0203">Cytokinin biosynthesis</keyword>
<dbReference type="Gene3D" id="3.40.50.450">
    <property type="match status" value="1"/>
</dbReference>
<dbReference type="EC" id="3.2.2.n1" evidence="3"/>
<dbReference type="InParanoid" id="A0A517SFU0"/>
<evidence type="ECO:0000256" key="3">
    <source>
        <dbReference type="RuleBase" id="RU363015"/>
    </source>
</evidence>
<dbReference type="GO" id="GO:0005829">
    <property type="term" value="C:cytosol"/>
    <property type="evidence" value="ECO:0007669"/>
    <property type="project" value="TreeGrafter"/>
</dbReference>
<dbReference type="GO" id="GO:0009691">
    <property type="term" value="P:cytokinin biosynthetic process"/>
    <property type="evidence" value="ECO:0007669"/>
    <property type="project" value="UniProtKB-UniRule"/>
</dbReference>